<dbReference type="EMBL" id="RFFI01000107">
    <property type="protein sequence ID" value="RMI06531.1"/>
    <property type="molecule type" value="Genomic_DNA"/>
</dbReference>
<feature type="transmembrane region" description="Helical" evidence="1">
    <location>
        <begin position="136"/>
        <end position="160"/>
    </location>
</feature>
<keyword evidence="1" id="KW-0812">Transmembrane</keyword>
<dbReference type="OrthoDB" id="9799090at2"/>
<accession>A0A3M2J3A4</accession>
<reference evidence="3 4" key="1">
    <citation type="submission" date="2018-10" db="EMBL/GenBank/DDBJ databases">
        <title>Isolation, diversity and antifungal activity of actinobacteria from wheat.</title>
        <authorList>
            <person name="Han C."/>
        </authorList>
    </citation>
    <scope>NUCLEOTIDE SEQUENCE [LARGE SCALE GENOMIC DNA]</scope>
    <source>
        <strain evidence="3 4">NEAU-YY56</strain>
    </source>
</reference>
<keyword evidence="1" id="KW-1133">Transmembrane helix</keyword>
<keyword evidence="3" id="KW-0813">Transport</keyword>
<dbReference type="Pfam" id="PF07885">
    <property type="entry name" value="Ion_trans_2"/>
    <property type="match status" value="1"/>
</dbReference>
<dbReference type="AlphaFoldDB" id="A0A3M2J3A4"/>
<evidence type="ECO:0000313" key="4">
    <source>
        <dbReference type="Proteomes" id="UP000269289"/>
    </source>
</evidence>
<dbReference type="RefSeq" id="WP_122150679.1">
    <property type="nucleotide sequence ID" value="NZ_RFFI01000107.1"/>
</dbReference>
<organism evidence="3 4">
    <name type="scientific">Cellulomonas triticagri</name>
    <dbReference type="NCBI Taxonomy" id="2483352"/>
    <lineage>
        <taxon>Bacteria</taxon>
        <taxon>Bacillati</taxon>
        <taxon>Actinomycetota</taxon>
        <taxon>Actinomycetes</taxon>
        <taxon>Micrococcales</taxon>
        <taxon>Cellulomonadaceae</taxon>
        <taxon>Cellulomonas</taxon>
    </lineage>
</organism>
<protein>
    <submittedName>
        <fullName evidence="3">Two pore domain potassium channel family protein</fullName>
    </submittedName>
</protein>
<dbReference type="Gene3D" id="1.10.287.70">
    <property type="match status" value="1"/>
</dbReference>
<feature type="transmembrane region" description="Helical" evidence="1">
    <location>
        <begin position="12"/>
        <end position="33"/>
    </location>
</feature>
<comment type="caution">
    <text evidence="3">The sequence shown here is derived from an EMBL/GenBank/DDBJ whole genome shotgun (WGS) entry which is preliminary data.</text>
</comment>
<gene>
    <name evidence="3" type="ORF">EBM89_16150</name>
</gene>
<name>A0A3M2J3A4_9CELL</name>
<dbReference type="InterPro" id="IPR013099">
    <property type="entry name" value="K_chnl_dom"/>
</dbReference>
<evidence type="ECO:0000259" key="2">
    <source>
        <dbReference type="Pfam" id="PF07885"/>
    </source>
</evidence>
<dbReference type="Proteomes" id="UP000269289">
    <property type="component" value="Unassembled WGS sequence"/>
</dbReference>
<feature type="transmembrane region" description="Helical" evidence="1">
    <location>
        <begin position="78"/>
        <end position="97"/>
    </location>
</feature>
<keyword evidence="4" id="KW-1185">Reference proteome</keyword>
<evidence type="ECO:0000256" key="1">
    <source>
        <dbReference type="SAM" id="Phobius"/>
    </source>
</evidence>
<proteinExistence type="predicted"/>
<keyword evidence="1" id="KW-0472">Membrane</keyword>
<feature type="domain" description="Potassium channel" evidence="2">
    <location>
        <begin position="83"/>
        <end position="155"/>
    </location>
</feature>
<evidence type="ECO:0000313" key="3">
    <source>
        <dbReference type="EMBL" id="RMI06531.1"/>
    </source>
</evidence>
<feature type="transmembrane region" description="Helical" evidence="1">
    <location>
        <begin position="45"/>
        <end position="66"/>
    </location>
</feature>
<sequence>MRPRARAGARRARLIAVVRAVLGDALLVAAYALRPLDRPVAESLLLLALGLLVLLGLVVLQVRAVARSPYPVLRAVEATVTTAVVFLLLFATGYLALSGADPGAFSEPLDHVGAVYLTTTVLATVGFGDVVPVSDLARVVVTVQMVCGLALVGLVGRQLLASGRRAREARHAPGTE</sequence>
<keyword evidence="3" id="KW-0406">Ion transport</keyword>
<keyword evidence="3" id="KW-0407">Ion channel</keyword>
<dbReference type="GO" id="GO:0034220">
    <property type="term" value="P:monoatomic ion transmembrane transport"/>
    <property type="evidence" value="ECO:0007669"/>
    <property type="project" value="UniProtKB-KW"/>
</dbReference>
<dbReference type="SUPFAM" id="SSF81324">
    <property type="entry name" value="Voltage-gated potassium channels"/>
    <property type="match status" value="1"/>
</dbReference>